<dbReference type="PROSITE" id="PS00041">
    <property type="entry name" value="HTH_ARAC_FAMILY_1"/>
    <property type="match status" value="1"/>
</dbReference>
<dbReference type="PANTHER" id="PTHR46796">
    <property type="entry name" value="HTH-TYPE TRANSCRIPTIONAL ACTIVATOR RHAS-RELATED"/>
    <property type="match status" value="1"/>
</dbReference>
<evidence type="ECO:0000313" key="6">
    <source>
        <dbReference type="Proteomes" id="UP000605086"/>
    </source>
</evidence>
<reference evidence="5 6" key="1">
    <citation type="submission" date="2019-10" db="EMBL/GenBank/DDBJ databases">
        <title>Genome sequence of Azospirillum melinis.</title>
        <authorList>
            <person name="Ambrosini A."/>
            <person name="Sant'Anna F.H."/>
            <person name="Cassan F.D."/>
            <person name="Souza E.M."/>
            <person name="Passaglia L.M.P."/>
        </authorList>
    </citation>
    <scope>NUCLEOTIDE SEQUENCE [LARGE SCALE GENOMIC DNA]</scope>
    <source>
        <strain evidence="5 6">TMCY0552</strain>
    </source>
</reference>
<dbReference type="RefSeq" id="WP_174472168.1">
    <property type="nucleotide sequence ID" value="NZ_JAGINN010000015.1"/>
</dbReference>
<evidence type="ECO:0000313" key="5">
    <source>
        <dbReference type="EMBL" id="NUB01070.1"/>
    </source>
</evidence>
<dbReference type="InterPro" id="IPR018062">
    <property type="entry name" value="HTH_AraC-typ_CS"/>
</dbReference>
<evidence type="ECO:0000256" key="2">
    <source>
        <dbReference type="ARBA" id="ARBA00023125"/>
    </source>
</evidence>
<evidence type="ECO:0000256" key="1">
    <source>
        <dbReference type="ARBA" id="ARBA00023015"/>
    </source>
</evidence>
<keyword evidence="6" id="KW-1185">Reference proteome</keyword>
<dbReference type="PROSITE" id="PS01124">
    <property type="entry name" value="HTH_ARAC_FAMILY_2"/>
    <property type="match status" value="1"/>
</dbReference>
<organism evidence="5 6">
    <name type="scientific">Azospirillum melinis</name>
    <dbReference type="NCBI Taxonomy" id="328839"/>
    <lineage>
        <taxon>Bacteria</taxon>
        <taxon>Pseudomonadati</taxon>
        <taxon>Pseudomonadota</taxon>
        <taxon>Alphaproteobacteria</taxon>
        <taxon>Rhodospirillales</taxon>
        <taxon>Azospirillaceae</taxon>
        <taxon>Azospirillum</taxon>
    </lineage>
</organism>
<dbReference type="InterPro" id="IPR050204">
    <property type="entry name" value="AraC_XylS_family_regulators"/>
</dbReference>
<evidence type="ECO:0000259" key="4">
    <source>
        <dbReference type="PROSITE" id="PS01124"/>
    </source>
</evidence>
<dbReference type="EMBL" id="WHOS01000021">
    <property type="protein sequence ID" value="NUB01070.1"/>
    <property type="molecule type" value="Genomic_DNA"/>
</dbReference>
<dbReference type="InterPro" id="IPR018060">
    <property type="entry name" value="HTH_AraC"/>
</dbReference>
<feature type="domain" description="HTH araC/xylS-type" evidence="4">
    <location>
        <begin position="67"/>
        <end position="165"/>
    </location>
</feature>
<gene>
    <name evidence="5" type="ORF">GBZ48_17480</name>
</gene>
<comment type="caution">
    <text evidence="5">The sequence shown here is derived from an EMBL/GenBank/DDBJ whole genome shotgun (WGS) entry which is preliminary data.</text>
</comment>
<keyword evidence="3" id="KW-0804">Transcription</keyword>
<name>A0ABX2KBT6_9PROT</name>
<dbReference type="Pfam" id="PF12833">
    <property type="entry name" value="HTH_18"/>
    <property type="match status" value="1"/>
</dbReference>
<dbReference type="InterPro" id="IPR009057">
    <property type="entry name" value="Homeodomain-like_sf"/>
</dbReference>
<keyword evidence="2" id="KW-0238">DNA-binding</keyword>
<accession>A0ABX2KBT6</accession>
<sequence length="175" mass="19026">MLQPATADDRMVASLVTRALAVLDHDPDGARRCLDRLASLFADRRDEPAAVAAPPPSQGGLTSLQLRRVTGHIETNISRPLRVEALAALVGLSSGHFTAAFKASTGETPHSYVIGRRVHLAQRLMLETDEPLCQIACACGFADQAHLTRLFGSRVGQTPLRWRKAGRRLRNTETP</sequence>
<protein>
    <submittedName>
        <fullName evidence="5">Helix-turn-helix domain-containing protein</fullName>
    </submittedName>
</protein>
<dbReference type="PANTHER" id="PTHR46796:SF14">
    <property type="entry name" value="TRANSCRIPTIONAL REGULATORY PROTEIN"/>
    <property type="match status" value="1"/>
</dbReference>
<dbReference type="Proteomes" id="UP000605086">
    <property type="component" value="Unassembled WGS sequence"/>
</dbReference>
<evidence type="ECO:0000256" key="3">
    <source>
        <dbReference type="ARBA" id="ARBA00023163"/>
    </source>
</evidence>
<dbReference type="SUPFAM" id="SSF46689">
    <property type="entry name" value="Homeodomain-like"/>
    <property type="match status" value="2"/>
</dbReference>
<proteinExistence type="predicted"/>
<keyword evidence="1" id="KW-0805">Transcription regulation</keyword>
<dbReference type="Gene3D" id="1.10.10.60">
    <property type="entry name" value="Homeodomain-like"/>
    <property type="match status" value="1"/>
</dbReference>
<dbReference type="SMART" id="SM00342">
    <property type="entry name" value="HTH_ARAC"/>
    <property type="match status" value="1"/>
</dbReference>